<dbReference type="Gene3D" id="3.40.50.850">
    <property type="entry name" value="Isochorismatase-like"/>
    <property type="match status" value="1"/>
</dbReference>
<dbReference type="Pfam" id="PF00857">
    <property type="entry name" value="Isochorismatase"/>
    <property type="match status" value="1"/>
</dbReference>
<evidence type="ECO:0000256" key="3">
    <source>
        <dbReference type="SAM" id="MobiDB-lite"/>
    </source>
</evidence>
<organism evidence="5 6">
    <name type="scientific">Neocucurbitaria cava</name>
    <dbReference type="NCBI Taxonomy" id="798079"/>
    <lineage>
        <taxon>Eukaryota</taxon>
        <taxon>Fungi</taxon>
        <taxon>Dikarya</taxon>
        <taxon>Ascomycota</taxon>
        <taxon>Pezizomycotina</taxon>
        <taxon>Dothideomycetes</taxon>
        <taxon>Pleosporomycetidae</taxon>
        <taxon>Pleosporales</taxon>
        <taxon>Pleosporineae</taxon>
        <taxon>Cucurbitariaceae</taxon>
        <taxon>Neocucurbitaria</taxon>
    </lineage>
</organism>
<dbReference type="PANTHER" id="PTHR43540:SF9">
    <property type="entry name" value="FAMILY HYDROLASE, PUTATIVE (AFU_ORTHOLOGUE AFUA_2G08700)-RELATED"/>
    <property type="match status" value="1"/>
</dbReference>
<feature type="compositionally biased region" description="Gly residues" evidence="3">
    <location>
        <begin position="204"/>
        <end position="213"/>
    </location>
</feature>
<protein>
    <recommendedName>
        <fullName evidence="4">Isochorismatase-like domain-containing protein</fullName>
    </recommendedName>
</protein>
<gene>
    <name evidence="5" type="ORF">N0V83_001851</name>
</gene>
<sequence>MQRDFLSIGGYLDSQGYSDAIARFQPLIPRLVSLLSVFRAAGFPIYHTREGHAAHMGTVHSREAHRSAVNGAAIGSQGPLGRLLIRGERGHDIIPELQPLPNEPVIDKPGRGAFANTELEAALRARGVRNLVVCGVTADACVNSTVREASDRGFDVLVVEDGVESVSEELKRWSLEALRVEGGLFGVTDCARAVVEAVESWMGSGEGSAGGTGTLKEGVEGYD</sequence>
<comment type="similarity">
    <text evidence="1">Belongs to the isochorismatase family.</text>
</comment>
<evidence type="ECO:0000313" key="5">
    <source>
        <dbReference type="EMBL" id="KAJ4374775.1"/>
    </source>
</evidence>
<dbReference type="SUPFAM" id="SSF52499">
    <property type="entry name" value="Isochorismatase-like hydrolases"/>
    <property type="match status" value="1"/>
</dbReference>
<evidence type="ECO:0000256" key="1">
    <source>
        <dbReference type="ARBA" id="ARBA00006336"/>
    </source>
</evidence>
<accession>A0A9W8YFX0</accession>
<dbReference type="InterPro" id="IPR000868">
    <property type="entry name" value="Isochorismatase-like_dom"/>
</dbReference>
<evidence type="ECO:0000256" key="2">
    <source>
        <dbReference type="ARBA" id="ARBA00022801"/>
    </source>
</evidence>
<dbReference type="OrthoDB" id="167809at2759"/>
<dbReference type="PANTHER" id="PTHR43540">
    <property type="entry name" value="PEROXYUREIDOACRYLATE/UREIDOACRYLATE AMIDOHYDROLASE-RELATED"/>
    <property type="match status" value="1"/>
</dbReference>
<dbReference type="GO" id="GO:0016787">
    <property type="term" value="F:hydrolase activity"/>
    <property type="evidence" value="ECO:0007669"/>
    <property type="project" value="UniProtKB-KW"/>
</dbReference>
<evidence type="ECO:0000259" key="4">
    <source>
        <dbReference type="Pfam" id="PF00857"/>
    </source>
</evidence>
<name>A0A9W8YFX0_9PLEO</name>
<reference evidence="5" key="1">
    <citation type="submission" date="2022-10" db="EMBL/GenBank/DDBJ databases">
        <title>Tapping the CABI collections for fungal endophytes: first genome assemblies for Collariella, Neodidymelliopsis, Ascochyta clinopodiicola, Didymella pomorum, Didymosphaeria variabile, Neocosmospora piperis and Neocucurbitaria cava.</title>
        <authorList>
            <person name="Hill R."/>
        </authorList>
    </citation>
    <scope>NUCLEOTIDE SEQUENCE</scope>
    <source>
        <strain evidence="5">IMI 356814</strain>
    </source>
</reference>
<feature type="region of interest" description="Disordered" evidence="3">
    <location>
        <begin position="203"/>
        <end position="223"/>
    </location>
</feature>
<evidence type="ECO:0000313" key="6">
    <source>
        <dbReference type="Proteomes" id="UP001140560"/>
    </source>
</evidence>
<comment type="caution">
    <text evidence="5">The sequence shown here is derived from an EMBL/GenBank/DDBJ whole genome shotgun (WGS) entry which is preliminary data.</text>
</comment>
<dbReference type="Proteomes" id="UP001140560">
    <property type="component" value="Unassembled WGS sequence"/>
</dbReference>
<dbReference type="InterPro" id="IPR036380">
    <property type="entry name" value="Isochorismatase-like_sf"/>
</dbReference>
<dbReference type="EMBL" id="JAPEUY010000003">
    <property type="protein sequence ID" value="KAJ4374775.1"/>
    <property type="molecule type" value="Genomic_DNA"/>
</dbReference>
<dbReference type="InterPro" id="IPR050272">
    <property type="entry name" value="Isochorismatase-like_hydrls"/>
</dbReference>
<dbReference type="CDD" id="cd00431">
    <property type="entry name" value="cysteine_hydrolases"/>
    <property type="match status" value="1"/>
</dbReference>
<dbReference type="AlphaFoldDB" id="A0A9W8YFX0"/>
<feature type="domain" description="Isochorismatase-like" evidence="4">
    <location>
        <begin position="1"/>
        <end position="179"/>
    </location>
</feature>
<proteinExistence type="inferred from homology"/>
<keyword evidence="2" id="KW-0378">Hydrolase</keyword>
<keyword evidence="6" id="KW-1185">Reference proteome</keyword>